<evidence type="ECO:0000313" key="2">
    <source>
        <dbReference type="Proteomes" id="UP000489600"/>
    </source>
</evidence>
<accession>A0A565CCX5</accession>
<dbReference type="CDD" id="cd00303">
    <property type="entry name" value="retropepsin_like"/>
    <property type="match status" value="1"/>
</dbReference>
<gene>
    <name evidence="1" type="ORF">ANE_LOCUS21825</name>
</gene>
<sequence length="132" mass="14510">MKRVLIDNGSSTNILYLDAYKELGLDEAGLTRKSTPLVGFSGEVKQCMGEIMLPVYAEGINKQTKFLIVGCASGYNAIMGRSWIPDMGGVPSTLHQTTKFPTPWGVKEIRGEQENSCSCYQTRRGNAIRTQS</sequence>
<organism evidence="1 2">
    <name type="scientific">Arabis nemorensis</name>
    <dbReference type="NCBI Taxonomy" id="586526"/>
    <lineage>
        <taxon>Eukaryota</taxon>
        <taxon>Viridiplantae</taxon>
        <taxon>Streptophyta</taxon>
        <taxon>Embryophyta</taxon>
        <taxon>Tracheophyta</taxon>
        <taxon>Spermatophyta</taxon>
        <taxon>Magnoliopsida</taxon>
        <taxon>eudicotyledons</taxon>
        <taxon>Gunneridae</taxon>
        <taxon>Pentapetalae</taxon>
        <taxon>rosids</taxon>
        <taxon>malvids</taxon>
        <taxon>Brassicales</taxon>
        <taxon>Brassicaceae</taxon>
        <taxon>Arabideae</taxon>
        <taxon>Arabis</taxon>
    </lineage>
</organism>
<evidence type="ECO:0008006" key="3">
    <source>
        <dbReference type="Google" id="ProtNLM"/>
    </source>
</evidence>
<dbReference type="PANTHER" id="PTHR33240">
    <property type="entry name" value="OS08G0508500 PROTEIN"/>
    <property type="match status" value="1"/>
</dbReference>
<evidence type="ECO:0000313" key="1">
    <source>
        <dbReference type="EMBL" id="VVB11381.1"/>
    </source>
</evidence>
<proteinExistence type="predicted"/>
<keyword evidence="2" id="KW-1185">Reference proteome</keyword>
<dbReference type="SUPFAM" id="SSF50630">
    <property type="entry name" value="Acid proteases"/>
    <property type="match status" value="1"/>
</dbReference>
<name>A0A565CCX5_9BRAS</name>
<protein>
    <recommendedName>
        <fullName evidence="3">Peptidase A2 domain-containing protein</fullName>
    </recommendedName>
</protein>
<dbReference type="OrthoDB" id="1738169at2759"/>
<dbReference type="EMBL" id="CABITT030000007">
    <property type="protein sequence ID" value="VVB11381.1"/>
    <property type="molecule type" value="Genomic_DNA"/>
</dbReference>
<dbReference type="AlphaFoldDB" id="A0A565CCX5"/>
<reference evidence="1" key="1">
    <citation type="submission" date="2019-07" db="EMBL/GenBank/DDBJ databases">
        <authorList>
            <person name="Dittberner H."/>
        </authorList>
    </citation>
    <scope>NUCLEOTIDE SEQUENCE [LARGE SCALE GENOMIC DNA]</scope>
</reference>
<comment type="caution">
    <text evidence="1">The sequence shown here is derived from an EMBL/GenBank/DDBJ whole genome shotgun (WGS) entry which is preliminary data.</text>
</comment>
<dbReference type="Proteomes" id="UP000489600">
    <property type="component" value="Unassembled WGS sequence"/>
</dbReference>
<dbReference type="PANTHER" id="PTHR33240:SF8">
    <property type="entry name" value="OS03G0439900 PROTEIN"/>
    <property type="match status" value="1"/>
</dbReference>
<dbReference type="Gene3D" id="2.40.70.10">
    <property type="entry name" value="Acid Proteases"/>
    <property type="match status" value="1"/>
</dbReference>
<dbReference type="InterPro" id="IPR021109">
    <property type="entry name" value="Peptidase_aspartic_dom_sf"/>
</dbReference>